<feature type="non-terminal residue" evidence="1">
    <location>
        <position position="154"/>
    </location>
</feature>
<sequence>VAVLGSGDLLVSANPTLAEPGTRGGAAEPAVFRFDADDPSAAAGKELPVWSGSPTFSEHSYRTFVGDRAAAEVLYMQNVGYDVAHMSLLGRDGRWQGVGELKWPWGGEYPKPQPLRLCYPNVIMRNRAAHFFGVGDIVEPIEEWREEKHRITGR</sequence>
<proteinExistence type="predicted"/>
<evidence type="ECO:0000313" key="1">
    <source>
        <dbReference type="EMBL" id="SVD13117.1"/>
    </source>
</evidence>
<name>A0A382SV82_9ZZZZ</name>
<reference evidence="1" key="1">
    <citation type="submission" date="2018-05" db="EMBL/GenBank/DDBJ databases">
        <authorList>
            <person name="Lanie J.A."/>
            <person name="Ng W.-L."/>
            <person name="Kazmierczak K.M."/>
            <person name="Andrzejewski T.M."/>
            <person name="Davidsen T.M."/>
            <person name="Wayne K.J."/>
            <person name="Tettelin H."/>
            <person name="Glass J.I."/>
            <person name="Rusch D."/>
            <person name="Podicherti R."/>
            <person name="Tsui H.-C.T."/>
            <person name="Winkler M.E."/>
        </authorList>
    </citation>
    <scope>NUCLEOTIDE SEQUENCE</scope>
</reference>
<feature type="non-terminal residue" evidence="1">
    <location>
        <position position="1"/>
    </location>
</feature>
<protein>
    <submittedName>
        <fullName evidence="1">Uncharacterized protein</fullName>
    </submittedName>
</protein>
<dbReference type="EMBL" id="UINC01131419">
    <property type="protein sequence ID" value="SVD13117.1"/>
    <property type="molecule type" value="Genomic_DNA"/>
</dbReference>
<organism evidence="1">
    <name type="scientific">marine metagenome</name>
    <dbReference type="NCBI Taxonomy" id="408172"/>
    <lineage>
        <taxon>unclassified sequences</taxon>
        <taxon>metagenomes</taxon>
        <taxon>ecological metagenomes</taxon>
    </lineage>
</organism>
<gene>
    <name evidence="1" type="ORF">METZ01_LOCUS365971</name>
</gene>
<accession>A0A382SV82</accession>
<dbReference type="AlphaFoldDB" id="A0A382SV82"/>